<dbReference type="AlphaFoldDB" id="A0A9P4YCV0"/>
<comment type="caution">
    <text evidence="2">The sequence shown here is derived from an EMBL/GenBank/DDBJ whole genome shotgun (WGS) entry which is preliminary data.</text>
</comment>
<keyword evidence="3" id="KW-1185">Reference proteome</keyword>
<name>A0A9P4YCV0_CRYP1</name>
<dbReference type="RefSeq" id="XP_040781615.1">
    <property type="nucleotide sequence ID" value="XM_040916295.1"/>
</dbReference>
<evidence type="ECO:0008006" key="4">
    <source>
        <dbReference type="Google" id="ProtNLM"/>
    </source>
</evidence>
<protein>
    <recommendedName>
        <fullName evidence="4">F-box domain-containing protein</fullName>
    </recommendedName>
</protein>
<evidence type="ECO:0000313" key="3">
    <source>
        <dbReference type="Proteomes" id="UP000803844"/>
    </source>
</evidence>
<evidence type="ECO:0000256" key="1">
    <source>
        <dbReference type="SAM" id="MobiDB-lite"/>
    </source>
</evidence>
<feature type="compositionally biased region" description="Basic and acidic residues" evidence="1">
    <location>
        <begin position="10"/>
        <end position="21"/>
    </location>
</feature>
<dbReference type="Proteomes" id="UP000803844">
    <property type="component" value="Unassembled WGS sequence"/>
</dbReference>
<proteinExistence type="predicted"/>
<evidence type="ECO:0000313" key="2">
    <source>
        <dbReference type="EMBL" id="KAF3770654.1"/>
    </source>
</evidence>
<sequence>MKRARKQARKNAEEEAREQARERAWARAIQPSKPRLPTWPADHIPVEIFNSIIQFLPRKDVQSMRCVNHEFDSKLSETYFNIVVVPFRPEFEATYGLLNVNPRHDKFVISGGHRVFQEFGHKMRKFALALEVNERDLGSPPVKVNQEIIRAPWGLYRWPIMSYQRYSQLEGLEHLADETGYMKKAFQHLGNVTDIGISCDVGLGWLHGPDINPYMSPDGPSVFRPTTYGDGAPETRVSSTFINDWEPSPSLKMLRQMALNAGYSVEEWPLVILRLLEDEGCEGIIEWEDVEQPDGQIARTRLSRLAAGETTDTRVIIQHIEQAINLEDMARAGSTPETQPGQKLLPLDLTIAQAEMLLELEWAHRALMQSYRIAVMDNKDSFQNLRQLTIARCSGCHIATWCNSSFWETMTCIETLHLGVIADWREVHKQSSGHVVERRKSPLFTCGSVFKLLQDYVGEQPNIRHVSFEWICGGEYAMGKSQRDRYILPAPVVSRVEHMTSSQHVMEPHEVLHLPYVQRLSLKNCWFSPHVFLCFFKHMGMEALVHVNLNSVSLSGPVSTGPEVRIYPHTSAGEPKPTHWPWPLCAGAEPGTWFLLENPLDNTPNPAWTWLPGAAGHVPAPGVGVGGGGGVGGVVPMQLAAPPQAAAAPPPQAGGAQAAAHATGIAVNSGIPPILNEVVVYPLRWRGWSWPHILARLGLAPTAIQLLNRTVGGQEYLQVLDNLEKNLTANWSRIFRGREDKQSLQSMTFRSCGYVLIDIPSINNWQIIPDYPIHVKHTESLVGKLREYDLKMLTSDEDLLAKIMPHITEKEKYQMRAVFGFGFGWQRYFEDTVIQAAMADGNPNPGQGRFFGRATKVPTSLDADEEVQLELMQLTSRGP</sequence>
<dbReference type="GeneID" id="63833424"/>
<feature type="region of interest" description="Disordered" evidence="1">
    <location>
        <begin position="1"/>
        <end position="21"/>
    </location>
</feature>
<gene>
    <name evidence="2" type="ORF">M406DRAFT_245012</name>
</gene>
<dbReference type="EMBL" id="MU032344">
    <property type="protein sequence ID" value="KAF3770654.1"/>
    <property type="molecule type" value="Genomic_DNA"/>
</dbReference>
<reference evidence="2" key="1">
    <citation type="journal article" date="2020" name="Phytopathology">
        <title>Genome sequence of the chestnut blight fungus Cryphonectria parasitica EP155: A fundamental resource for an archetypical invasive plant pathogen.</title>
        <authorList>
            <person name="Crouch J.A."/>
            <person name="Dawe A."/>
            <person name="Aerts A."/>
            <person name="Barry K."/>
            <person name="Churchill A.C.L."/>
            <person name="Grimwood J."/>
            <person name="Hillman B."/>
            <person name="Milgroom M.G."/>
            <person name="Pangilinan J."/>
            <person name="Smith M."/>
            <person name="Salamov A."/>
            <person name="Schmutz J."/>
            <person name="Yadav J."/>
            <person name="Grigoriev I.V."/>
            <person name="Nuss D."/>
        </authorList>
    </citation>
    <scope>NUCLEOTIDE SEQUENCE</scope>
    <source>
        <strain evidence="2">EP155</strain>
    </source>
</reference>
<organism evidence="2 3">
    <name type="scientific">Cryphonectria parasitica (strain ATCC 38755 / EP155)</name>
    <dbReference type="NCBI Taxonomy" id="660469"/>
    <lineage>
        <taxon>Eukaryota</taxon>
        <taxon>Fungi</taxon>
        <taxon>Dikarya</taxon>
        <taxon>Ascomycota</taxon>
        <taxon>Pezizomycotina</taxon>
        <taxon>Sordariomycetes</taxon>
        <taxon>Sordariomycetidae</taxon>
        <taxon>Diaporthales</taxon>
        <taxon>Cryphonectriaceae</taxon>
        <taxon>Cryphonectria-Endothia species complex</taxon>
        <taxon>Cryphonectria</taxon>
    </lineage>
</organism>
<accession>A0A9P4YCV0</accession>
<dbReference type="OrthoDB" id="4194555at2759"/>